<gene>
    <name evidence="1" type="ORF">EV207_15110</name>
</gene>
<name>A0A4R2NHL5_9BACL</name>
<protein>
    <submittedName>
        <fullName evidence="1">Uncharacterized protein</fullName>
    </submittedName>
</protein>
<evidence type="ECO:0000313" key="1">
    <source>
        <dbReference type="EMBL" id="TCP20644.1"/>
    </source>
</evidence>
<sequence length="99" mass="10897">MSNQQLHEAIQQAQKACEQAALSPEQAEAQLKQAEQHLQGAFQATEEGANPGAIKQIQDAWNAIVQAQNAVRDQANNPVMLNESVDEAISACRQIRNYR</sequence>
<accession>A0A4R2NHL5</accession>
<comment type="caution">
    <text evidence="1">The sequence shown here is derived from an EMBL/GenBank/DDBJ whole genome shotgun (WGS) entry which is preliminary data.</text>
</comment>
<dbReference type="Proteomes" id="UP000295416">
    <property type="component" value="Unassembled WGS sequence"/>
</dbReference>
<reference evidence="1 2" key="1">
    <citation type="submission" date="2019-03" db="EMBL/GenBank/DDBJ databases">
        <title>Genomic Encyclopedia of Type Strains, Phase IV (KMG-IV): sequencing the most valuable type-strain genomes for metagenomic binning, comparative biology and taxonomic classification.</title>
        <authorList>
            <person name="Goeker M."/>
        </authorList>
    </citation>
    <scope>NUCLEOTIDE SEQUENCE [LARGE SCALE GENOMIC DNA]</scope>
    <source>
        <strain evidence="1 2">DSM 19377</strain>
    </source>
</reference>
<evidence type="ECO:0000313" key="2">
    <source>
        <dbReference type="Proteomes" id="UP000295416"/>
    </source>
</evidence>
<dbReference type="EMBL" id="SLXK01000051">
    <property type="protein sequence ID" value="TCP20644.1"/>
    <property type="molecule type" value="Genomic_DNA"/>
</dbReference>
<dbReference type="AlphaFoldDB" id="A0A4R2NHL5"/>
<organism evidence="1 2">
    <name type="scientific">Scopulibacillus darangshiensis</name>
    <dbReference type="NCBI Taxonomy" id="442528"/>
    <lineage>
        <taxon>Bacteria</taxon>
        <taxon>Bacillati</taxon>
        <taxon>Bacillota</taxon>
        <taxon>Bacilli</taxon>
        <taxon>Bacillales</taxon>
        <taxon>Sporolactobacillaceae</taxon>
        <taxon>Scopulibacillus</taxon>
    </lineage>
</organism>
<proteinExistence type="predicted"/>
<keyword evidence="2" id="KW-1185">Reference proteome</keyword>
<dbReference type="RefSeq" id="WP_132748010.1">
    <property type="nucleotide sequence ID" value="NZ_SLXK01000051.1"/>
</dbReference>